<dbReference type="InterPro" id="IPR025836">
    <property type="entry name" value="Zn_knuckle_CX2CX4HX4C"/>
</dbReference>
<name>A0ABC8KMG9_ERUVS</name>
<comment type="caution">
    <text evidence="3">The sequence shown here is derived from an EMBL/GenBank/DDBJ whole genome shotgun (WGS) entry which is preliminary data.</text>
</comment>
<gene>
    <name evidence="3" type="ORF">ERUC_LOCUS25776</name>
</gene>
<evidence type="ECO:0000259" key="2">
    <source>
        <dbReference type="Pfam" id="PF14392"/>
    </source>
</evidence>
<feature type="region of interest" description="Disordered" evidence="1">
    <location>
        <begin position="78"/>
        <end position="103"/>
    </location>
</feature>
<feature type="domain" description="Zinc knuckle CX2CX4HX4C" evidence="2">
    <location>
        <begin position="1"/>
        <end position="38"/>
    </location>
</feature>
<dbReference type="EMBL" id="CAKOAT010276266">
    <property type="protein sequence ID" value="CAH8360020.1"/>
    <property type="molecule type" value="Genomic_DNA"/>
</dbReference>
<evidence type="ECO:0000256" key="1">
    <source>
        <dbReference type="SAM" id="MobiDB-lite"/>
    </source>
</evidence>
<proteinExistence type="predicted"/>
<accession>A0ABC8KMG9</accession>
<keyword evidence="4" id="KW-1185">Reference proteome</keyword>
<feature type="region of interest" description="Disordered" evidence="1">
    <location>
        <begin position="301"/>
        <end position="332"/>
    </location>
</feature>
<reference evidence="3 4" key="1">
    <citation type="submission" date="2022-03" db="EMBL/GenBank/DDBJ databases">
        <authorList>
            <person name="Macdonald S."/>
            <person name="Ahmed S."/>
            <person name="Newling K."/>
        </authorList>
    </citation>
    <scope>NUCLEOTIDE SEQUENCE [LARGE SCALE GENOMIC DNA]</scope>
</reference>
<evidence type="ECO:0000313" key="3">
    <source>
        <dbReference type="EMBL" id="CAH8360020.1"/>
    </source>
</evidence>
<sequence>MEIDFNEGVELVVNLRYEHLFGFCHECCRMTHDHSRCPNLALPVEEGAGKESGPDQRDRGSLVTSYKAVVANGEDYGPIQREGYQGNARGTKESYKGKGIAKDKSGSFRQDGAYRAYKERFPQSYGEGSSRGRRFGNGAMAEENGRVAINPRGLENVRNGEEGQILNHPQKLLMDAFEGTNQAPKEMQESLEMPLVEIKESLGTGRKEELMDHDAPSALDEANLMLLDEEWEEGEVSAFLEDMENVGTDGTLEETTESTTATEVAGTDETCTKVSKRKGLKAGAFVGDTKRLIVQSILSPRKNKISKVPAKPIDKGNGDGKKGPNKPKDGGA</sequence>
<feature type="compositionally biased region" description="Basic and acidic residues" evidence="1">
    <location>
        <begin position="312"/>
        <end position="332"/>
    </location>
</feature>
<evidence type="ECO:0000313" key="4">
    <source>
        <dbReference type="Proteomes" id="UP001642260"/>
    </source>
</evidence>
<protein>
    <recommendedName>
        <fullName evidence="2">Zinc knuckle CX2CX4HX4C domain-containing protein</fullName>
    </recommendedName>
</protein>
<organism evidence="3 4">
    <name type="scientific">Eruca vesicaria subsp. sativa</name>
    <name type="common">Garden rocket</name>
    <name type="synonym">Eruca sativa</name>
    <dbReference type="NCBI Taxonomy" id="29727"/>
    <lineage>
        <taxon>Eukaryota</taxon>
        <taxon>Viridiplantae</taxon>
        <taxon>Streptophyta</taxon>
        <taxon>Embryophyta</taxon>
        <taxon>Tracheophyta</taxon>
        <taxon>Spermatophyta</taxon>
        <taxon>Magnoliopsida</taxon>
        <taxon>eudicotyledons</taxon>
        <taxon>Gunneridae</taxon>
        <taxon>Pentapetalae</taxon>
        <taxon>rosids</taxon>
        <taxon>malvids</taxon>
        <taxon>Brassicales</taxon>
        <taxon>Brassicaceae</taxon>
        <taxon>Brassiceae</taxon>
        <taxon>Eruca</taxon>
    </lineage>
</organism>
<feature type="compositionally biased region" description="Basic and acidic residues" evidence="1">
    <location>
        <begin position="90"/>
        <end position="103"/>
    </location>
</feature>
<dbReference type="Proteomes" id="UP001642260">
    <property type="component" value="Unassembled WGS sequence"/>
</dbReference>
<dbReference type="AlphaFoldDB" id="A0ABC8KMG9"/>
<dbReference type="Pfam" id="PF14392">
    <property type="entry name" value="zf-CCHC_4"/>
    <property type="match status" value="1"/>
</dbReference>